<evidence type="ECO:0000313" key="2">
    <source>
        <dbReference type="EMBL" id="MPM43798.1"/>
    </source>
</evidence>
<comment type="caution">
    <text evidence="2">The sequence shown here is derived from an EMBL/GenBank/DDBJ whole genome shotgun (WGS) entry which is preliminary data.</text>
</comment>
<protein>
    <recommendedName>
        <fullName evidence="1">Putative auto-transporter adhesin head GIN domain-containing protein</fullName>
    </recommendedName>
</protein>
<feature type="domain" description="Putative auto-transporter adhesin head GIN" evidence="1">
    <location>
        <begin position="42"/>
        <end position="228"/>
    </location>
</feature>
<dbReference type="PANTHER" id="PTHR39200">
    <property type="entry name" value="HYPOTHETICAL EXPORTED PROTEIN"/>
    <property type="match status" value="1"/>
</dbReference>
<sequence length="245" mass="26200">MTPIMKHLVFTNLLIFSFVLFANNACAQSNRITNRNYDVTAFSAMVSNTVGNIEYTPSSHYSVSAEGNEEMVNNLVVTVQNSQLNLSMKKNLKRLFGNRRSGKLVIRISSPSLNFIESNGVGNIELKGTLDTPQFKIVSTGVGNIAAQHFTSGNIDITSEGVGNIEIKGSATSVSVVSKGVGNVKLENLKAARVRIESDGVGNVSCHATESVDINTDGIGNVTYYGNPRTKNISKGGIGKVRPGD</sequence>
<dbReference type="Pfam" id="PF10988">
    <property type="entry name" value="DUF2807"/>
    <property type="match status" value="1"/>
</dbReference>
<reference evidence="2" key="1">
    <citation type="submission" date="2019-08" db="EMBL/GenBank/DDBJ databases">
        <authorList>
            <person name="Kucharzyk K."/>
            <person name="Murdoch R.W."/>
            <person name="Higgins S."/>
            <person name="Loffler F."/>
        </authorList>
    </citation>
    <scope>NUCLEOTIDE SEQUENCE</scope>
</reference>
<dbReference type="EMBL" id="VSSQ01010238">
    <property type="protein sequence ID" value="MPM43798.1"/>
    <property type="molecule type" value="Genomic_DNA"/>
</dbReference>
<proteinExistence type="predicted"/>
<evidence type="ECO:0000259" key="1">
    <source>
        <dbReference type="Pfam" id="PF10988"/>
    </source>
</evidence>
<dbReference type="InterPro" id="IPR021255">
    <property type="entry name" value="DUF2807"/>
</dbReference>
<accession>A0A644ZTS6</accession>
<gene>
    <name evidence="2" type="ORF">SDC9_90475</name>
</gene>
<dbReference type="AlphaFoldDB" id="A0A644ZTS6"/>
<dbReference type="PANTHER" id="PTHR39200:SF1">
    <property type="entry name" value="AUTO-TRANSPORTER ADHESIN HEAD GIN DOMAIN-CONTAINING PROTEIN-RELATED"/>
    <property type="match status" value="1"/>
</dbReference>
<organism evidence="2">
    <name type="scientific">bioreactor metagenome</name>
    <dbReference type="NCBI Taxonomy" id="1076179"/>
    <lineage>
        <taxon>unclassified sequences</taxon>
        <taxon>metagenomes</taxon>
        <taxon>ecological metagenomes</taxon>
    </lineage>
</organism>
<name>A0A644ZTS6_9ZZZZ</name>
<dbReference type="Gene3D" id="2.160.20.120">
    <property type="match status" value="1"/>
</dbReference>